<dbReference type="InterPro" id="IPR001753">
    <property type="entry name" value="Enoyl-CoA_hydra/iso"/>
</dbReference>
<dbReference type="Proteomes" id="UP000297564">
    <property type="component" value="Unassembled WGS sequence"/>
</dbReference>
<dbReference type="PROSITE" id="PS00166">
    <property type="entry name" value="ENOYL_COA_HYDRATASE"/>
    <property type="match status" value="1"/>
</dbReference>
<dbReference type="PANTHER" id="PTHR11941:SF54">
    <property type="entry name" value="ENOYL-COA HYDRATASE, MITOCHONDRIAL"/>
    <property type="match status" value="1"/>
</dbReference>
<evidence type="ECO:0000256" key="1">
    <source>
        <dbReference type="ARBA" id="ARBA00005254"/>
    </source>
</evidence>
<evidence type="ECO:0000313" key="4">
    <source>
        <dbReference type="EMBL" id="TFZ01270.1"/>
    </source>
</evidence>
<dbReference type="Gene3D" id="1.10.12.10">
    <property type="entry name" value="Lyase 2-enoyl-coa Hydratase, Chain A, domain 2"/>
    <property type="match status" value="1"/>
</dbReference>
<dbReference type="CDD" id="cd06558">
    <property type="entry name" value="crotonase-like"/>
    <property type="match status" value="1"/>
</dbReference>
<dbReference type="PANTHER" id="PTHR11941">
    <property type="entry name" value="ENOYL-COA HYDRATASE-RELATED"/>
    <property type="match status" value="1"/>
</dbReference>
<dbReference type="RefSeq" id="WP_135284568.1">
    <property type="nucleotide sequence ID" value="NZ_SMLL01000003.1"/>
</dbReference>
<dbReference type="FunFam" id="1.10.12.10:FF:000001">
    <property type="entry name" value="Probable enoyl-CoA hydratase, mitochondrial"/>
    <property type="match status" value="1"/>
</dbReference>
<sequence length="257" mass="27281">MEAVLIEERPAEGVIVLRLNRPEVLNALNLALRRALAEAFTRADADDSVKAVVLAGGERAFCAGADLNEYVDATPAEVMERQMDRLWGAIAGCRKPVIAAVRGHALGGGCELAMHADIIVAGTGARFGQPEVKIGIMPGGGATQRLVQAVGKFAAMNILLRGEPFGAPAAQALGLVSEVVEDAQVEPHAIRIAGELAQLPVLSLRLIKEAVLEGLSSGLESGLRFERRSFQALFATEDKTEGMRARLEKRAPVFVGR</sequence>
<reference evidence="4 5" key="1">
    <citation type="submission" date="2019-03" db="EMBL/GenBank/DDBJ databases">
        <title>Ramlibacter rhizophilus CCTCC AB2015357, whole genome shotgun sequence.</title>
        <authorList>
            <person name="Zhang X."/>
            <person name="Feng G."/>
            <person name="Zhu H."/>
        </authorList>
    </citation>
    <scope>NUCLEOTIDE SEQUENCE [LARGE SCALE GENOMIC DNA]</scope>
    <source>
        <strain evidence="4 5">CCTCC AB2015357</strain>
    </source>
</reference>
<comment type="caution">
    <text evidence="4">The sequence shown here is derived from an EMBL/GenBank/DDBJ whole genome shotgun (WGS) entry which is preliminary data.</text>
</comment>
<evidence type="ECO:0000313" key="5">
    <source>
        <dbReference type="Proteomes" id="UP000297564"/>
    </source>
</evidence>
<keyword evidence="2" id="KW-0456">Lyase</keyword>
<dbReference type="InterPro" id="IPR014748">
    <property type="entry name" value="Enoyl-CoA_hydra_C"/>
</dbReference>
<dbReference type="InterPro" id="IPR018376">
    <property type="entry name" value="Enoyl-CoA_hyd/isom_CS"/>
</dbReference>
<name>A0A4Z0BS63_9BURK</name>
<dbReference type="InterPro" id="IPR029045">
    <property type="entry name" value="ClpP/crotonase-like_dom_sf"/>
</dbReference>
<dbReference type="Gene3D" id="3.90.226.10">
    <property type="entry name" value="2-enoyl-CoA Hydratase, Chain A, domain 1"/>
    <property type="match status" value="1"/>
</dbReference>
<dbReference type="SUPFAM" id="SSF52096">
    <property type="entry name" value="ClpP/crotonase"/>
    <property type="match status" value="1"/>
</dbReference>
<dbReference type="AlphaFoldDB" id="A0A4Z0BS63"/>
<accession>A0A4Z0BS63</accession>
<dbReference type="OrthoDB" id="9774843at2"/>
<evidence type="ECO:0000256" key="3">
    <source>
        <dbReference type="RuleBase" id="RU003707"/>
    </source>
</evidence>
<organism evidence="4 5">
    <name type="scientific">Ramlibacter rhizophilus</name>
    <dbReference type="NCBI Taxonomy" id="1781167"/>
    <lineage>
        <taxon>Bacteria</taxon>
        <taxon>Pseudomonadati</taxon>
        <taxon>Pseudomonadota</taxon>
        <taxon>Betaproteobacteria</taxon>
        <taxon>Burkholderiales</taxon>
        <taxon>Comamonadaceae</taxon>
        <taxon>Ramlibacter</taxon>
    </lineage>
</organism>
<dbReference type="GO" id="GO:0006635">
    <property type="term" value="P:fatty acid beta-oxidation"/>
    <property type="evidence" value="ECO:0007669"/>
    <property type="project" value="TreeGrafter"/>
</dbReference>
<dbReference type="FunFam" id="3.90.226.10:FF:000009">
    <property type="entry name" value="Carnitinyl-CoA dehydratase"/>
    <property type="match status" value="1"/>
</dbReference>
<dbReference type="Pfam" id="PF00378">
    <property type="entry name" value="ECH_1"/>
    <property type="match status" value="1"/>
</dbReference>
<proteinExistence type="inferred from homology"/>
<comment type="similarity">
    <text evidence="1 3">Belongs to the enoyl-CoA hydratase/isomerase family.</text>
</comment>
<dbReference type="GO" id="GO:0016836">
    <property type="term" value="F:hydro-lyase activity"/>
    <property type="evidence" value="ECO:0007669"/>
    <property type="project" value="UniProtKB-ARBA"/>
</dbReference>
<evidence type="ECO:0000256" key="2">
    <source>
        <dbReference type="ARBA" id="ARBA00023239"/>
    </source>
</evidence>
<dbReference type="EMBL" id="SMLL01000003">
    <property type="protein sequence ID" value="TFZ01270.1"/>
    <property type="molecule type" value="Genomic_DNA"/>
</dbReference>
<gene>
    <name evidence="4" type="ORF">EZ242_07765</name>
</gene>
<protein>
    <submittedName>
        <fullName evidence="4">Enoyl-CoA hydratase</fullName>
    </submittedName>
</protein>
<keyword evidence="5" id="KW-1185">Reference proteome</keyword>